<dbReference type="InterPro" id="IPR000305">
    <property type="entry name" value="GIY-YIG_endonuc"/>
</dbReference>
<dbReference type="OrthoDB" id="4336423at2"/>
<organism evidence="2 3">
    <name type="scientific">Embleya scabrispora</name>
    <dbReference type="NCBI Taxonomy" id="159449"/>
    <lineage>
        <taxon>Bacteria</taxon>
        <taxon>Bacillati</taxon>
        <taxon>Actinomycetota</taxon>
        <taxon>Actinomycetes</taxon>
        <taxon>Kitasatosporales</taxon>
        <taxon>Streptomycetaceae</taxon>
        <taxon>Embleya</taxon>
    </lineage>
</organism>
<dbReference type="STRING" id="159449.B4N89_27395"/>
<dbReference type="Proteomes" id="UP000190037">
    <property type="component" value="Unassembled WGS sequence"/>
</dbReference>
<keyword evidence="3" id="KW-1185">Reference proteome</keyword>
<gene>
    <name evidence="2" type="ORF">B4N89_27395</name>
</gene>
<evidence type="ECO:0000259" key="1">
    <source>
        <dbReference type="PROSITE" id="PS50164"/>
    </source>
</evidence>
<reference evidence="2 3" key="1">
    <citation type="submission" date="2017-03" db="EMBL/GenBank/DDBJ databases">
        <title>Draft genome sequence of Streptomyces scabrisporus NF3, endophyte isolated from Amphipterygium adstringens.</title>
        <authorList>
            <person name="Vazquez M."/>
            <person name="Ceapa C.D."/>
            <person name="Rodriguez Luna D."/>
            <person name="Sanchez Esquivel S."/>
        </authorList>
    </citation>
    <scope>NUCLEOTIDE SEQUENCE [LARGE SCALE GENOMIC DNA]</scope>
    <source>
        <strain evidence="2 3">NF3</strain>
    </source>
</reference>
<evidence type="ECO:0000313" key="2">
    <source>
        <dbReference type="EMBL" id="OPC84154.1"/>
    </source>
</evidence>
<comment type="caution">
    <text evidence="2">The sequence shown here is derived from an EMBL/GenBank/DDBJ whole genome shotgun (WGS) entry which is preliminary data.</text>
</comment>
<protein>
    <recommendedName>
        <fullName evidence="1">GIY-YIG domain-containing protein</fullName>
    </recommendedName>
</protein>
<dbReference type="EMBL" id="MWQN01000001">
    <property type="protein sequence ID" value="OPC84154.1"/>
    <property type="molecule type" value="Genomic_DNA"/>
</dbReference>
<proteinExistence type="predicted"/>
<accession>A0A1T3P528</accession>
<sequence length="139" mass="15725">MYRLYDAKGALLYVGIGINPYARLTVHARQKPWWPQVASGSVVWFDNRPSALAAELRAIRVERSRHNVIGSPWAPRPRTLDRDELLVGQLRKVLPTALEEVHGHLPKFVVDASRARKRVAVVVPVEWYERAKAALEAQG</sequence>
<name>A0A1T3P528_9ACTN</name>
<dbReference type="PROSITE" id="PS50164">
    <property type="entry name" value="GIY_YIG"/>
    <property type="match status" value="1"/>
</dbReference>
<dbReference type="RefSeq" id="WP_078978447.1">
    <property type="nucleotide sequence ID" value="NZ_MWQN01000001.1"/>
</dbReference>
<feature type="domain" description="GIY-YIG" evidence="1">
    <location>
        <begin position="1"/>
        <end position="68"/>
    </location>
</feature>
<evidence type="ECO:0000313" key="3">
    <source>
        <dbReference type="Proteomes" id="UP000190037"/>
    </source>
</evidence>
<dbReference type="AlphaFoldDB" id="A0A1T3P528"/>